<dbReference type="AlphaFoldDB" id="A0A2X2CDB8"/>
<gene>
    <name evidence="1" type="ORF">NCTC11842_01774</name>
</gene>
<reference evidence="1 2" key="1">
    <citation type="submission" date="2018-06" db="EMBL/GenBank/DDBJ databases">
        <authorList>
            <consortium name="Pathogen Informatics"/>
            <person name="Doyle S."/>
        </authorList>
    </citation>
    <scope>NUCLEOTIDE SEQUENCE [LARGE SCALE GENOMIC DNA]</scope>
    <source>
        <strain evidence="1 2">NCTC11842</strain>
    </source>
</reference>
<dbReference type="Proteomes" id="UP000250443">
    <property type="component" value="Unassembled WGS sequence"/>
</dbReference>
<name>A0A2X2CDB8_PSELU</name>
<accession>A0A2X2CDB8</accession>
<organism evidence="1 2">
    <name type="scientific">Pseudomonas luteola</name>
    <dbReference type="NCBI Taxonomy" id="47886"/>
    <lineage>
        <taxon>Bacteria</taxon>
        <taxon>Pseudomonadati</taxon>
        <taxon>Pseudomonadota</taxon>
        <taxon>Gammaproteobacteria</taxon>
        <taxon>Pseudomonadales</taxon>
        <taxon>Pseudomonadaceae</taxon>
        <taxon>Pseudomonas</taxon>
    </lineage>
</organism>
<evidence type="ECO:0000313" key="2">
    <source>
        <dbReference type="Proteomes" id="UP000250443"/>
    </source>
</evidence>
<protein>
    <submittedName>
        <fullName evidence="1">Uncharacterized protein</fullName>
    </submittedName>
</protein>
<sequence length="350" mass="38660">MDDHPKEMSRRNSQVSIDLSDLTNQLESGLKDLEAHYGRVEVRPISATAADAILEPLKPKPSILDSLYVQHHFAEERAKWNRLAKLAPIKYVLTQIGEERSEKVATFMSKAVGLPSLLDHLTAKNSLLFKAGSGLATYGGFKLLAPDFVNNLLHNVENMTGLSHAHAAMGTGLLMVIAAHSVYAQIQSALLRQSLTIHDKVSPAIAEKANRMRTALGDGWKSWLPKAVWLGLDKIFNPHPSLSERTLNTLWTGKLSGPAYEAIPKAEREAVEAVTKNLTDRFSFSPTTAPSIAAELLANEEPNPNRLISILNTRRFPQEWVSRYGFDPTLCTEPRLPTPVSYPETIEPGM</sequence>
<proteinExistence type="predicted"/>
<evidence type="ECO:0000313" key="1">
    <source>
        <dbReference type="EMBL" id="SPZ05354.1"/>
    </source>
</evidence>
<dbReference type="RefSeq" id="WP_112297750.1">
    <property type="nucleotide sequence ID" value="NZ_UAUF01000010.1"/>
</dbReference>
<dbReference type="EMBL" id="UAUF01000010">
    <property type="protein sequence ID" value="SPZ05354.1"/>
    <property type="molecule type" value="Genomic_DNA"/>
</dbReference>